<dbReference type="STRING" id="1128970.SAMN04487935_0595"/>
<dbReference type="RefSeq" id="WP_091391766.1">
    <property type="nucleotide sequence ID" value="NZ_BKAI01000002.1"/>
</dbReference>
<evidence type="ECO:0000256" key="1">
    <source>
        <dbReference type="SAM" id="SignalP"/>
    </source>
</evidence>
<proteinExistence type="predicted"/>
<keyword evidence="3" id="KW-1185">Reference proteome</keyword>
<name>A0A1G8SLN0_9FLAO</name>
<reference evidence="2 3" key="1">
    <citation type="submission" date="2016-10" db="EMBL/GenBank/DDBJ databases">
        <authorList>
            <person name="de Groot N.N."/>
        </authorList>
    </citation>
    <scope>NUCLEOTIDE SEQUENCE [LARGE SCALE GENOMIC DNA]</scope>
    <source>
        <strain evidence="2 3">CGMCC 1.10076</strain>
    </source>
</reference>
<dbReference type="OrthoDB" id="978343at2"/>
<feature type="signal peptide" evidence="1">
    <location>
        <begin position="1"/>
        <end position="23"/>
    </location>
</feature>
<evidence type="ECO:0008006" key="4">
    <source>
        <dbReference type="Google" id="ProtNLM"/>
    </source>
</evidence>
<gene>
    <name evidence="2" type="ORF">SAMN04487935_0595</name>
</gene>
<feature type="chain" id="PRO_5011591991" description="AZL_007920/MXAN_0976 family protein" evidence="1">
    <location>
        <begin position="24"/>
        <end position="297"/>
    </location>
</feature>
<evidence type="ECO:0000313" key="3">
    <source>
        <dbReference type="Proteomes" id="UP000199580"/>
    </source>
</evidence>
<evidence type="ECO:0000313" key="2">
    <source>
        <dbReference type="EMBL" id="SDJ29645.1"/>
    </source>
</evidence>
<sequence>MKIKLFGIALLLLALGFCCISCEKDDDVAGEPMLIVKFKFDKDQQRLDNIGQPSKVALGNAAQSPDFNSISAHYLEFAPTANTQLGKGAILYHGTETTMGGKNAIDFNQAKVVSEGETFLQIPLSKLAKGNYEWVRVSLAYQNYGISVRNSGKDYSGTLASFVGFNTYISSFDIDNAIFNVNENRSQGYWAFKLDDNPYSTEGQAPEGATTVPNPIAATSPVASGSCVVTGRFPNKLSITGNETKNIVVTLSLSVNHSFEWHEIVADGKYEPSKGEQVVDMGLRGLIPAFQTSYNND</sequence>
<dbReference type="Proteomes" id="UP000199580">
    <property type="component" value="Unassembled WGS sequence"/>
</dbReference>
<accession>A0A1G8SLN0</accession>
<protein>
    <recommendedName>
        <fullName evidence="4">AZL_007920/MXAN_0976 family protein</fullName>
    </recommendedName>
</protein>
<dbReference type="EMBL" id="FNEZ01000001">
    <property type="protein sequence ID" value="SDJ29645.1"/>
    <property type="molecule type" value="Genomic_DNA"/>
</dbReference>
<keyword evidence="1" id="KW-0732">Signal</keyword>
<organism evidence="2 3">
    <name type="scientific">Flavobacterium noncentrifugens</name>
    <dbReference type="NCBI Taxonomy" id="1128970"/>
    <lineage>
        <taxon>Bacteria</taxon>
        <taxon>Pseudomonadati</taxon>
        <taxon>Bacteroidota</taxon>
        <taxon>Flavobacteriia</taxon>
        <taxon>Flavobacteriales</taxon>
        <taxon>Flavobacteriaceae</taxon>
        <taxon>Flavobacterium</taxon>
    </lineage>
</organism>
<dbReference type="AlphaFoldDB" id="A0A1G8SLN0"/>